<organism evidence="1 2">
    <name type="scientific">Crepidotus variabilis</name>
    <dbReference type="NCBI Taxonomy" id="179855"/>
    <lineage>
        <taxon>Eukaryota</taxon>
        <taxon>Fungi</taxon>
        <taxon>Dikarya</taxon>
        <taxon>Basidiomycota</taxon>
        <taxon>Agaricomycotina</taxon>
        <taxon>Agaricomycetes</taxon>
        <taxon>Agaricomycetidae</taxon>
        <taxon>Agaricales</taxon>
        <taxon>Agaricineae</taxon>
        <taxon>Crepidotaceae</taxon>
        <taxon>Crepidotus</taxon>
    </lineage>
</organism>
<dbReference type="Proteomes" id="UP000807306">
    <property type="component" value="Unassembled WGS sequence"/>
</dbReference>
<protein>
    <submittedName>
        <fullName evidence="1">Uncharacterized protein</fullName>
    </submittedName>
</protein>
<evidence type="ECO:0000313" key="1">
    <source>
        <dbReference type="EMBL" id="KAF9531632.1"/>
    </source>
</evidence>
<proteinExistence type="predicted"/>
<keyword evidence="2" id="KW-1185">Reference proteome</keyword>
<dbReference type="AlphaFoldDB" id="A0A9P6JS67"/>
<accession>A0A9P6JS67</accession>
<reference evidence="1" key="1">
    <citation type="submission" date="2020-11" db="EMBL/GenBank/DDBJ databases">
        <authorList>
            <consortium name="DOE Joint Genome Institute"/>
            <person name="Ahrendt S."/>
            <person name="Riley R."/>
            <person name="Andreopoulos W."/>
            <person name="Labutti K."/>
            <person name="Pangilinan J."/>
            <person name="Ruiz-Duenas F.J."/>
            <person name="Barrasa J.M."/>
            <person name="Sanchez-Garcia M."/>
            <person name="Camarero S."/>
            <person name="Miyauchi S."/>
            <person name="Serrano A."/>
            <person name="Linde D."/>
            <person name="Babiker R."/>
            <person name="Drula E."/>
            <person name="Ayuso-Fernandez I."/>
            <person name="Pacheco R."/>
            <person name="Padilla G."/>
            <person name="Ferreira P."/>
            <person name="Barriuso J."/>
            <person name="Kellner H."/>
            <person name="Castanera R."/>
            <person name="Alfaro M."/>
            <person name="Ramirez L."/>
            <person name="Pisabarro A.G."/>
            <person name="Kuo A."/>
            <person name="Tritt A."/>
            <person name="Lipzen A."/>
            <person name="He G."/>
            <person name="Yan M."/>
            <person name="Ng V."/>
            <person name="Cullen D."/>
            <person name="Martin F."/>
            <person name="Rosso M.-N."/>
            <person name="Henrissat B."/>
            <person name="Hibbett D."/>
            <person name="Martinez A.T."/>
            <person name="Grigoriev I.V."/>
        </authorList>
    </citation>
    <scope>NUCLEOTIDE SEQUENCE</scope>
    <source>
        <strain evidence="1">CBS 506.95</strain>
    </source>
</reference>
<evidence type="ECO:0000313" key="2">
    <source>
        <dbReference type="Proteomes" id="UP000807306"/>
    </source>
</evidence>
<sequence>MVLNHSSHLSRVTARFLVHACVACKRPAFIPHVPPTSTLTPVCPPHCIAHKPRG</sequence>
<dbReference type="EMBL" id="MU157834">
    <property type="protein sequence ID" value="KAF9531632.1"/>
    <property type="molecule type" value="Genomic_DNA"/>
</dbReference>
<comment type="caution">
    <text evidence="1">The sequence shown here is derived from an EMBL/GenBank/DDBJ whole genome shotgun (WGS) entry which is preliminary data.</text>
</comment>
<name>A0A9P6JS67_9AGAR</name>
<gene>
    <name evidence="1" type="ORF">CPB83DRAFT_848497</name>
</gene>